<evidence type="ECO:0000313" key="2">
    <source>
        <dbReference type="EMBL" id="KAK3194276.1"/>
    </source>
</evidence>
<evidence type="ECO:0000256" key="1">
    <source>
        <dbReference type="SAM" id="MobiDB-lite"/>
    </source>
</evidence>
<sequence>MNLSSNKQNGCKKLLSKEREFWEKESDIYSVTDINNVPQCAPLVKATSPTSSSTCRQLESGKTPHDEKSKADDVAVDGEEWYKNLFGLNGIVYHPDGFLIVIHTMTGNLLKIDVANGEEVKLIELVVAGNPTPAARLVESSDGWSTASVVTKFKGPTHCIATVKDGKVYINHLVGMGYPKKKHAFVEAVF</sequence>
<feature type="compositionally biased region" description="Polar residues" evidence="1">
    <location>
        <begin position="47"/>
        <end position="57"/>
    </location>
</feature>
<dbReference type="PANTHER" id="PTHR31460:SF0">
    <property type="entry name" value="CALCIUM-DEPENDENT PHOSPHOTRIESTERASE SUPERFAMILY PROTEIN-RELATED"/>
    <property type="match status" value="1"/>
</dbReference>
<accession>A0AAD9ZWB3</accession>
<organism evidence="2 3">
    <name type="scientific">Dipteronia sinensis</name>
    <dbReference type="NCBI Taxonomy" id="43782"/>
    <lineage>
        <taxon>Eukaryota</taxon>
        <taxon>Viridiplantae</taxon>
        <taxon>Streptophyta</taxon>
        <taxon>Embryophyta</taxon>
        <taxon>Tracheophyta</taxon>
        <taxon>Spermatophyta</taxon>
        <taxon>Magnoliopsida</taxon>
        <taxon>eudicotyledons</taxon>
        <taxon>Gunneridae</taxon>
        <taxon>Pentapetalae</taxon>
        <taxon>rosids</taxon>
        <taxon>malvids</taxon>
        <taxon>Sapindales</taxon>
        <taxon>Sapindaceae</taxon>
        <taxon>Hippocastanoideae</taxon>
        <taxon>Acereae</taxon>
        <taxon>Dipteronia</taxon>
    </lineage>
</organism>
<dbReference type="InterPro" id="IPR053224">
    <property type="entry name" value="Sensory_adhesion_molecule"/>
</dbReference>
<proteinExistence type="predicted"/>
<comment type="caution">
    <text evidence="2">The sequence shown here is derived from an EMBL/GenBank/DDBJ whole genome shotgun (WGS) entry which is preliminary data.</text>
</comment>
<gene>
    <name evidence="2" type="ORF">Dsin_025586</name>
</gene>
<dbReference type="SUPFAM" id="SSF63829">
    <property type="entry name" value="Calcium-dependent phosphotriesterase"/>
    <property type="match status" value="1"/>
</dbReference>
<dbReference type="Proteomes" id="UP001281410">
    <property type="component" value="Unassembled WGS sequence"/>
</dbReference>
<dbReference type="GO" id="GO:0005783">
    <property type="term" value="C:endoplasmic reticulum"/>
    <property type="evidence" value="ECO:0007669"/>
    <property type="project" value="TreeGrafter"/>
</dbReference>
<name>A0AAD9ZWB3_9ROSI</name>
<feature type="compositionally biased region" description="Basic and acidic residues" evidence="1">
    <location>
        <begin position="62"/>
        <end position="71"/>
    </location>
</feature>
<dbReference type="PANTHER" id="PTHR31460">
    <property type="match status" value="1"/>
</dbReference>
<evidence type="ECO:0000313" key="3">
    <source>
        <dbReference type="Proteomes" id="UP001281410"/>
    </source>
</evidence>
<reference evidence="2" key="1">
    <citation type="journal article" date="2023" name="Plant J.">
        <title>Genome sequences and population genomics provide insights into the demographic history, inbreeding, and mutation load of two 'living fossil' tree species of Dipteronia.</title>
        <authorList>
            <person name="Feng Y."/>
            <person name="Comes H.P."/>
            <person name="Chen J."/>
            <person name="Zhu S."/>
            <person name="Lu R."/>
            <person name="Zhang X."/>
            <person name="Li P."/>
            <person name="Qiu J."/>
            <person name="Olsen K.M."/>
            <person name="Qiu Y."/>
        </authorList>
    </citation>
    <scope>NUCLEOTIDE SEQUENCE</scope>
    <source>
        <strain evidence="2">NBL</strain>
    </source>
</reference>
<feature type="region of interest" description="Disordered" evidence="1">
    <location>
        <begin position="45"/>
        <end position="71"/>
    </location>
</feature>
<dbReference type="EMBL" id="JANJYJ010000008">
    <property type="protein sequence ID" value="KAK3194276.1"/>
    <property type="molecule type" value="Genomic_DNA"/>
</dbReference>
<keyword evidence="3" id="KW-1185">Reference proteome</keyword>
<dbReference type="AlphaFoldDB" id="A0AAD9ZWB3"/>
<protein>
    <submittedName>
        <fullName evidence="2">Uncharacterized protein</fullName>
    </submittedName>
</protein>